<name>A0A0F8ZN88_9ZZZZ</name>
<gene>
    <name evidence="1" type="ORF">LCGC14_2949930</name>
</gene>
<dbReference type="EMBL" id="LAZR01059407">
    <property type="protein sequence ID" value="KKK67854.1"/>
    <property type="molecule type" value="Genomic_DNA"/>
</dbReference>
<protein>
    <recommendedName>
        <fullName evidence="2">Ribbon-helix-helix protein CopG domain-containing protein</fullName>
    </recommendedName>
</protein>
<reference evidence="1" key="1">
    <citation type="journal article" date="2015" name="Nature">
        <title>Complex archaea that bridge the gap between prokaryotes and eukaryotes.</title>
        <authorList>
            <person name="Spang A."/>
            <person name="Saw J.H."/>
            <person name="Jorgensen S.L."/>
            <person name="Zaremba-Niedzwiedzka K."/>
            <person name="Martijn J."/>
            <person name="Lind A.E."/>
            <person name="van Eijk R."/>
            <person name="Schleper C."/>
            <person name="Guy L."/>
            <person name="Ettema T.J."/>
        </authorList>
    </citation>
    <scope>NUCLEOTIDE SEQUENCE</scope>
</reference>
<organism evidence="1">
    <name type="scientific">marine sediment metagenome</name>
    <dbReference type="NCBI Taxonomy" id="412755"/>
    <lineage>
        <taxon>unclassified sequences</taxon>
        <taxon>metagenomes</taxon>
        <taxon>ecological metagenomes</taxon>
    </lineage>
</organism>
<proteinExistence type="predicted"/>
<evidence type="ECO:0000313" key="1">
    <source>
        <dbReference type="EMBL" id="KKK67854.1"/>
    </source>
</evidence>
<sequence>MTVKTTLSFTDRHHDFLKSKVEQGVFATPSAAVATAIEQLIEDEVHRTNALEAISSAIAKRMETPKSEFISGEGLFISALQKLGSDQTE</sequence>
<comment type="caution">
    <text evidence="1">The sequence shown here is derived from an EMBL/GenBank/DDBJ whole genome shotgun (WGS) entry which is preliminary data.</text>
</comment>
<accession>A0A0F8ZN88</accession>
<evidence type="ECO:0008006" key="2">
    <source>
        <dbReference type="Google" id="ProtNLM"/>
    </source>
</evidence>
<dbReference type="AlphaFoldDB" id="A0A0F8ZN88"/>